<protein>
    <submittedName>
        <fullName evidence="10 11">T-box transcription factor TBX3-like</fullName>
    </submittedName>
</protein>
<dbReference type="InterPro" id="IPR046360">
    <property type="entry name" value="T-box_DNA-bd"/>
</dbReference>
<dbReference type="InterPro" id="IPR008967">
    <property type="entry name" value="p53-like_TF_DNA-bd_sf"/>
</dbReference>
<accession>A0A9W2YIP7</accession>
<evidence type="ECO:0000256" key="7">
    <source>
        <dbReference type="SAM" id="MobiDB-lite"/>
    </source>
</evidence>
<feature type="compositionally biased region" description="Acidic residues" evidence="7">
    <location>
        <begin position="335"/>
        <end position="364"/>
    </location>
</feature>
<dbReference type="Proteomes" id="UP001165740">
    <property type="component" value="Chromosome 12"/>
</dbReference>
<dbReference type="GO" id="GO:0000785">
    <property type="term" value="C:chromatin"/>
    <property type="evidence" value="ECO:0007669"/>
    <property type="project" value="TreeGrafter"/>
</dbReference>
<dbReference type="GO" id="GO:0045893">
    <property type="term" value="P:positive regulation of DNA-templated transcription"/>
    <property type="evidence" value="ECO:0007669"/>
    <property type="project" value="InterPro"/>
</dbReference>
<feature type="compositionally biased region" description="Basic and acidic residues" evidence="7">
    <location>
        <begin position="1011"/>
        <end position="1021"/>
    </location>
</feature>
<dbReference type="GeneID" id="106064170"/>
<dbReference type="AlphaFoldDB" id="A0A9W2YIP7"/>
<dbReference type="SMART" id="SM00425">
    <property type="entry name" value="TBOX"/>
    <property type="match status" value="1"/>
</dbReference>
<dbReference type="PANTHER" id="PTHR11267">
    <property type="entry name" value="T-BOX PROTEIN-RELATED"/>
    <property type="match status" value="1"/>
</dbReference>
<dbReference type="SUPFAM" id="SSF49417">
    <property type="entry name" value="p53-like transcription factors"/>
    <property type="match status" value="1"/>
</dbReference>
<feature type="region of interest" description="Disordered" evidence="7">
    <location>
        <begin position="276"/>
        <end position="546"/>
    </location>
</feature>
<evidence type="ECO:0000256" key="1">
    <source>
        <dbReference type="ARBA" id="ARBA00004123"/>
    </source>
</evidence>
<dbReference type="GO" id="GO:0000978">
    <property type="term" value="F:RNA polymerase II cis-regulatory region sequence-specific DNA binding"/>
    <property type="evidence" value="ECO:0007669"/>
    <property type="project" value="InterPro"/>
</dbReference>
<dbReference type="PROSITE" id="PS01283">
    <property type="entry name" value="TBOX_1"/>
    <property type="match status" value="1"/>
</dbReference>
<dbReference type="FunFam" id="2.60.40.820:FF:000016">
    <property type="entry name" value="T-box transcription factor TBX2-A"/>
    <property type="match status" value="1"/>
</dbReference>
<evidence type="ECO:0000256" key="2">
    <source>
        <dbReference type="ARBA" id="ARBA00023015"/>
    </source>
</evidence>
<evidence type="ECO:0000313" key="10">
    <source>
        <dbReference type="RefSeq" id="XP_055862705.1"/>
    </source>
</evidence>
<evidence type="ECO:0000313" key="9">
    <source>
        <dbReference type="Proteomes" id="UP001165740"/>
    </source>
</evidence>
<feature type="compositionally biased region" description="Basic and acidic residues" evidence="7">
    <location>
        <begin position="475"/>
        <end position="497"/>
    </location>
</feature>
<evidence type="ECO:0000259" key="8">
    <source>
        <dbReference type="PROSITE" id="PS50252"/>
    </source>
</evidence>
<dbReference type="RefSeq" id="XP_055862707.1">
    <property type="nucleotide sequence ID" value="XM_056006732.1"/>
</dbReference>
<dbReference type="OrthoDB" id="6108339at2759"/>
<keyword evidence="2" id="KW-0805">Transcription regulation</keyword>
<gene>
    <name evidence="10 11 12" type="primary">LOC106064170</name>
</gene>
<evidence type="ECO:0000256" key="4">
    <source>
        <dbReference type="ARBA" id="ARBA00023163"/>
    </source>
</evidence>
<keyword evidence="9" id="KW-1185">Reference proteome</keyword>
<reference evidence="10 11" key="1">
    <citation type="submission" date="2025-04" db="UniProtKB">
        <authorList>
            <consortium name="RefSeq"/>
        </authorList>
    </citation>
    <scope>IDENTIFICATION</scope>
</reference>
<dbReference type="InterPro" id="IPR001699">
    <property type="entry name" value="TF_T-box"/>
</dbReference>
<dbReference type="Pfam" id="PF00907">
    <property type="entry name" value="T-box"/>
    <property type="match status" value="1"/>
</dbReference>
<dbReference type="RefSeq" id="XP_055862706.1">
    <property type="nucleotide sequence ID" value="XM_056006731.1"/>
</dbReference>
<dbReference type="PROSITE" id="PS50252">
    <property type="entry name" value="TBOX_3"/>
    <property type="match status" value="1"/>
</dbReference>
<feature type="compositionally biased region" description="Basic and acidic residues" evidence="7">
    <location>
        <begin position="986"/>
        <end position="998"/>
    </location>
</feature>
<dbReference type="CDD" id="cd20188">
    <property type="entry name" value="T-box_TBX2_3-like"/>
    <property type="match status" value="1"/>
</dbReference>
<dbReference type="Gene3D" id="2.60.40.820">
    <property type="entry name" value="Transcription factor, T-box"/>
    <property type="match status" value="1"/>
</dbReference>
<organism evidence="9 11">
    <name type="scientific">Biomphalaria glabrata</name>
    <name type="common">Bloodfluke planorb</name>
    <name type="synonym">Freshwater snail</name>
    <dbReference type="NCBI Taxonomy" id="6526"/>
    <lineage>
        <taxon>Eukaryota</taxon>
        <taxon>Metazoa</taxon>
        <taxon>Spiralia</taxon>
        <taxon>Lophotrochozoa</taxon>
        <taxon>Mollusca</taxon>
        <taxon>Gastropoda</taxon>
        <taxon>Heterobranchia</taxon>
        <taxon>Euthyneura</taxon>
        <taxon>Panpulmonata</taxon>
        <taxon>Hygrophila</taxon>
        <taxon>Lymnaeoidea</taxon>
        <taxon>Planorbidae</taxon>
        <taxon>Biomphalaria</taxon>
    </lineage>
</organism>
<comment type="caution">
    <text evidence="6">Lacks conserved residue(s) required for the propagation of feature annotation.</text>
</comment>
<feature type="compositionally biased region" description="Polar residues" evidence="7">
    <location>
        <begin position="766"/>
        <end position="786"/>
    </location>
</feature>
<dbReference type="PRINTS" id="PR00937">
    <property type="entry name" value="TBOX"/>
</dbReference>
<keyword evidence="4" id="KW-0804">Transcription</keyword>
<dbReference type="GO" id="GO:0001708">
    <property type="term" value="P:cell fate specification"/>
    <property type="evidence" value="ECO:0007669"/>
    <property type="project" value="TreeGrafter"/>
</dbReference>
<dbReference type="InterPro" id="IPR036960">
    <property type="entry name" value="T-box_sf"/>
</dbReference>
<keyword evidence="3 6" id="KW-0238">DNA-binding</keyword>
<dbReference type="RefSeq" id="XP_055862705.1">
    <property type="nucleotide sequence ID" value="XM_056006730.1"/>
</dbReference>
<evidence type="ECO:0000256" key="3">
    <source>
        <dbReference type="ARBA" id="ARBA00023125"/>
    </source>
</evidence>
<evidence type="ECO:0000256" key="5">
    <source>
        <dbReference type="ARBA" id="ARBA00023242"/>
    </source>
</evidence>
<feature type="region of interest" description="Disordered" evidence="7">
    <location>
        <begin position="766"/>
        <end position="859"/>
    </location>
</feature>
<feature type="domain" description="T-box" evidence="8">
    <location>
        <begin position="104"/>
        <end position="282"/>
    </location>
</feature>
<sequence length="1048" mass="115219">MAYHPFLYQRPSEFQGQPTHPAQFLSPRAIPFTLPLGGPFTLGSGPPHPAGVTSYCPGSGGLGPLPGFLLAEYLAHPEYYRTLRAAAGFEPKDDGVKDNPKADLEGLNLWDMFYQHGTEMVITKSGRRMFPSFKVKVTGLDKKAKYILLMDIIPVDDCRYKFHNGKWSVAGKADPEMPRRMYIHPDSPCTGEQWMQKAISFQKLKLTNNIADKNGYTILNSMHKYQPRLHIVRAADFLSLPFSAWKTIAFEETAFIAVTAYQNEKITQLKIDNNPFAKGFRDTGGGKREKKRLASQAAHESSPSKMIRQKSNEPRITEDVTSAIEVREMTRGGDTEEDTRDEDDYDDDPEDNDIEVDRTDDEEDSRGQEGAKGAQEAVVPGRHHETTLACHTHVPGIDPESESPCGSKAGTEDNRAYITLKGTADAGRGDGSTSKRWTLNPEEKGLTTTDYRPTEADNFRPLPQSNHGPAVVTHYGEKIDTRESDSPAKTMDIRKENTGGGESPGGRIDVVDDEIDSPRSTPRSRDLASVSRKSESSEPGEIDSTLASSLTDKSAFNVASTGRLFSGNSLSYGPGNNHLEPSHHFQGGLYNPLLYTKHDFSNNIFSSSGASAFSHSSSGGLNPFSIPLPPLFGSPPYSLADPELMSKRYPLYLPFPHFPYSLHESPCHFPESIFKSSFSASSPKPPQPRYQFVHGGTPPGAVAAAAAAKAAADAAAAAAAATVNIIQRSPGESSSREAEFNHSSPLAHSLAHRDPTISASHRYQFTGSKHCSPTTGNSSNFQTSGASRALANREDESPNWSSGEYRDKHRHTLTAGFSLRSPLLRDTSHKEKSHATLGRQEPQRQNEEETSNKQHGAHLHLKSDIKLEPVKKSYDINSIIKPDECSKGSDHSEAQIYSGEDLQKAALLQLQRDKASLSALPAGFQKQHSTAPMSSLHQHHHFHHHYYRHQLMLAADSMSRKSLTEMSSSSAEALDRFSKAHPNSAPEDRPGEHSEKSLSDQQQKTHFPKPVQRDSSEDHTPGEQGGSQIRNMQLMLRGLKPSSGNHHS</sequence>
<feature type="region of interest" description="Disordered" evidence="7">
    <location>
        <begin position="963"/>
        <end position="1048"/>
    </location>
</feature>
<evidence type="ECO:0000313" key="12">
    <source>
        <dbReference type="RefSeq" id="XP_055862707.1"/>
    </source>
</evidence>
<feature type="compositionally biased region" description="Basic and acidic residues" evidence="7">
    <location>
        <begin position="325"/>
        <end position="334"/>
    </location>
</feature>
<evidence type="ECO:0000256" key="6">
    <source>
        <dbReference type="PROSITE-ProRule" id="PRU00201"/>
    </source>
</evidence>
<dbReference type="InterPro" id="IPR018186">
    <property type="entry name" value="TF_T-box_CS"/>
</dbReference>
<dbReference type="GO" id="GO:0005634">
    <property type="term" value="C:nucleus"/>
    <property type="evidence" value="ECO:0007669"/>
    <property type="project" value="UniProtKB-SubCell"/>
</dbReference>
<keyword evidence="5 6" id="KW-0539">Nucleus</keyword>
<evidence type="ECO:0000313" key="11">
    <source>
        <dbReference type="RefSeq" id="XP_055862706.1"/>
    </source>
</evidence>
<feature type="compositionally biased region" description="Basic and acidic residues" evidence="7">
    <location>
        <begin position="841"/>
        <end position="852"/>
    </location>
</feature>
<proteinExistence type="predicted"/>
<dbReference type="GO" id="GO:0000981">
    <property type="term" value="F:DNA-binding transcription factor activity, RNA polymerase II-specific"/>
    <property type="evidence" value="ECO:0007669"/>
    <property type="project" value="TreeGrafter"/>
</dbReference>
<comment type="subcellular location">
    <subcellularLocation>
        <location evidence="1 6">Nucleus</location>
    </subcellularLocation>
</comment>
<dbReference type="PROSITE" id="PS01264">
    <property type="entry name" value="TBOX_2"/>
    <property type="match status" value="1"/>
</dbReference>
<feature type="region of interest" description="Disordered" evidence="7">
    <location>
        <begin position="730"/>
        <end position="749"/>
    </location>
</feature>
<name>A0A9W2YIP7_BIOGL</name>
<dbReference type="PANTHER" id="PTHR11267:SF181">
    <property type="entry name" value="OPTOMOTOR-BLIND PROTEIN"/>
    <property type="match status" value="1"/>
</dbReference>